<evidence type="ECO:0000313" key="25">
    <source>
        <dbReference type="EMBL" id="KAF5387151.1"/>
    </source>
</evidence>
<dbReference type="GO" id="GO:0007035">
    <property type="term" value="P:vacuolar acidification"/>
    <property type="evidence" value="ECO:0007669"/>
    <property type="project" value="TreeGrafter"/>
</dbReference>
<evidence type="ECO:0000256" key="18">
    <source>
        <dbReference type="ARBA" id="ARBA00049360"/>
    </source>
</evidence>
<dbReference type="EMBL" id="JAACJP010000002">
    <property type="protein sequence ID" value="KAF5387151.1"/>
    <property type="molecule type" value="Genomic_DNA"/>
</dbReference>
<dbReference type="InterPro" id="IPR034085">
    <property type="entry name" value="TOG"/>
</dbReference>
<dbReference type="Pfam" id="PF01496">
    <property type="entry name" value="V_ATPase_I"/>
    <property type="match status" value="1"/>
</dbReference>
<dbReference type="GO" id="GO:0005829">
    <property type="term" value="C:cytosol"/>
    <property type="evidence" value="ECO:0007669"/>
    <property type="project" value="UniProtKB-SubCell"/>
</dbReference>
<dbReference type="GO" id="GO:0005524">
    <property type="term" value="F:ATP binding"/>
    <property type="evidence" value="ECO:0007669"/>
    <property type="project" value="UniProtKB-KW"/>
</dbReference>
<evidence type="ECO:0000256" key="1">
    <source>
        <dbReference type="ARBA" id="ARBA00004141"/>
    </source>
</evidence>
<feature type="compositionally biased region" description="Basic residues" evidence="22">
    <location>
        <begin position="1932"/>
        <end position="1942"/>
    </location>
</feature>
<comment type="similarity">
    <text evidence="4">Belongs to the V-ATPase 116 kDa subunit family.</text>
</comment>
<dbReference type="InterPro" id="IPR017871">
    <property type="entry name" value="ABC_transporter-like_CS"/>
</dbReference>
<keyword evidence="15 23" id="KW-1133">Transmembrane helix</keyword>
<dbReference type="InterPro" id="IPR021133">
    <property type="entry name" value="HEAT_type_2"/>
</dbReference>
<keyword evidence="14" id="KW-0694">RNA-binding</keyword>
<keyword evidence="12" id="KW-0378">Hydrolase</keyword>
<dbReference type="PROSITE" id="PS00211">
    <property type="entry name" value="ABC_TRANSPORTER_1"/>
    <property type="match status" value="2"/>
</dbReference>
<feature type="transmembrane region" description="Helical" evidence="23">
    <location>
        <begin position="423"/>
        <end position="446"/>
    </location>
</feature>
<evidence type="ECO:0000256" key="8">
    <source>
        <dbReference type="ARBA" id="ARBA00022692"/>
    </source>
</evidence>
<dbReference type="SUPFAM" id="SSF48371">
    <property type="entry name" value="ARM repeat"/>
    <property type="match status" value="1"/>
</dbReference>
<dbReference type="PANTHER" id="PTHR11629">
    <property type="entry name" value="VACUOLAR PROTON ATPASES"/>
    <property type="match status" value="1"/>
</dbReference>
<evidence type="ECO:0000256" key="15">
    <source>
        <dbReference type="ARBA" id="ARBA00022989"/>
    </source>
</evidence>
<evidence type="ECO:0000313" key="26">
    <source>
        <dbReference type="Proteomes" id="UP000565441"/>
    </source>
</evidence>
<feature type="transmembrane region" description="Helical" evidence="23">
    <location>
        <begin position="466"/>
        <end position="485"/>
    </location>
</feature>
<evidence type="ECO:0000256" key="14">
    <source>
        <dbReference type="ARBA" id="ARBA00022884"/>
    </source>
</evidence>
<comment type="similarity">
    <text evidence="5">Belongs to the ABC transporter superfamily. ABCF family. EF3 subfamily.</text>
</comment>
<dbReference type="CDD" id="cd03221">
    <property type="entry name" value="ABCF_EF-3"/>
    <property type="match status" value="1"/>
</dbReference>
<evidence type="ECO:0000256" key="23">
    <source>
        <dbReference type="SAM" id="Phobius"/>
    </source>
</evidence>
<keyword evidence="17 23" id="KW-0472">Membrane</keyword>
<feature type="transmembrane region" description="Helical" evidence="23">
    <location>
        <begin position="770"/>
        <end position="791"/>
    </location>
</feature>
<feature type="transmembrane region" description="Helical" evidence="23">
    <location>
        <begin position="573"/>
        <end position="599"/>
    </location>
</feature>
<dbReference type="Gene3D" id="2.40.50.990">
    <property type="match status" value="1"/>
</dbReference>
<reference evidence="25 26" key="1">
    <citation type="journal article" date="2020" name="ISME J.">
        <title>Uncovering the hidden diversity of litter-decomposition mechanisms in mushroom-forming fungi.</title>
        <authorList>
            <person name="Floudas D."/>
            <person name="Bentzer J."/>
            <person name="Ahren D."/>
            <person name="Johansson T."/>
            <person name="Persson P."/>
            <person name="Tunlid A."/>
        </authorList>
    </citation>
    <scope>NUCLEOTIDE SEQUENCE [LARGE SCALE GENOMIC DNA]</scope>
    <source>
        <strain evidence="25 26">CBS 661.87</strain>
    </source>
</reference>
<dbReference type="Gene3D" id="1.25.10.10">
    <property type="entry name" value="Leucine-rich Repeat Variant"/>
    <property type="match status" value="1"/>
</dbReference>
<dbReference type="GO" id="GO:0003723">
    <property type="term" value="F:RNA binding"/>
    <property type="evidence" value="ECO:0007669"/>
    <property type="project" value="UniProtKB-KW"/>
</dbReference>
<evidence type="ECO:0000256" key="2">
    <source>
        <dbReference type="ARBA" id="ARBA00004514"/>
    </source>
</evidence>
<keyword evidence="10" id="KW-0547">Nucleotide-binding</keyword>
<dbReference type="CDD" id="cd18626">
    <property type="entry name" value="CD_eEF3"/>
    <property type="match status" value="1"/>
</dbReference>
<dbReference type="SMART" id="SM00382">
    <property type="entry name" value="AAA"/>
    <property type="match status" value="2"/>
</dbReference>
<evidence type="ECO:0000256" key="9">
    <source>
        <dbReference type="ARBA" id="ARBA00022737"/>
    </source>
</evidence>
<evidence type="ECO:0000256" key="13">
    <source>
        <dbReference type="ARBA" id="ARBA00022840"/>
    </source>
</evidence>
<sequence length="1952" mass="218265">MADEFPSLFRSEQMSLVLLFVPTEVAHDTVAELGELGNVQFKDLNPSVNPFQRSFVGEIRRIDEMARRVRFFSSQIQKEKDVIPIRPLYDSAPLITVGPRAAQTIDELDVTLAEHESRLIKMNDSYQTLSERTKELIEARYVLRETAVFFEKAQGQQTSIRTSFDETSAPLLQHDEREHQYSSSNVQFDLEFVAGTIERSRVPTFERVLWRVLRGNLYMNHTDIEEPFVDLATGQETRKNVFIIFAHGDALLAKIRKVAESMGATLYPIDPNADKRSDSLREVSLRLEDLQTVLYNTGANRRMELLKLGESLRSWQDVVRKEKLIYEALNLFNYDVRRKTLIAEGWVPTRDITKTQVALRHATEESGTSVPPILHELRTSKTPPTFIRTNKFTEGFQTIMDSYGTAAYQEVNPGLFAVTTFPFLFAVMFGDIGHGFIIFCAALYMIMAERKLARMDLGEIIGQFFFGRYIILLMGLFSMYTGFIYNDIFSQTLHIWHSGWTFPDSNASVITGVNNGHVYPFGLDPGWHGADNALVFTNSYKMKMSIVIGVIHMTFALCLQVPNHIRFKRPVDIYANFIPQMIFLQSIFGYLALCILYKWSVDWSQSSMEPPSLLNMLIAMFLEPGTIKPELRLYRGQGVVQTVLLLLAGVCVPWLLITKPYIAWKEMKRIHNQGYSGLVDTAREETDDVLEAEEEGNERAIAEDADEEHEQHDFGEVVIHQVIHTIEFCLGCISHTASYLRLWALSLAHAQLSEVLWSMTVEEFLSPASLFGWVGLILMGLFWFSATIFILCIMEGLSAFLHALRLHWVEANSKHFEGGGHAFTPLTFTDHELKEGRRGGAYPAFQAPPRVTGLITLLRSERIFATVDIERTLFLASLRLPSNDIDIYHTFLKEMPAVTASAPATISPAALKAAVNAPVDGQIDVAALFVADKSAREVAAQSLAAVAKKEGPSALQSVGFAEAFIKALADKKSPAAREGAADAISLIVKSGSITALEPIFIESGIYNALIETFADKMPAVRTAAVEAVREYVTSMNPWACGLILPALLHQIKTAGKWQIKTGSLVILNQLVISAPVQTARLMPEIVPVLAEAIWDTKADVKKAARDSLTKATALVSNKDIERFIPALIKALINPVEEVPNTIALLSATTFVSEVDSPTLSLMVPLLSRGLSEKLTATKRKVAVIADNMAKLVDSPVTVRPFLPKLLPGLIKVEQTIGDPEARGVVNKAIATLRQVGEVPEGDASDLPPLKQAEGSALATSLVAIYKKLGADISVAHIATIYASQLAASLVNAKNFEVPQWDVLAPYLAFVSATPEPVTVAREWVVRSATEGLEDEEALEDEEEGEDLCNCQFSLAYGAKILLNTATLRLKRGHRYGLCGKNGTGKSTLMRAITNGQVEGFPSPDEVRTFYVEHDIDGSVEEISVLEFIVSDDRIQANKEEIIETLASVGFSDERQAQSIGSLSGGWKMKLALARAMLFKADILLLDEPTNHLDVVNVAWLENYLTNLKTCTSIIVSHDSSFLNNTITDVLHLNRFKLRRYRGNLEKFVAQVPEAKSYYTLEAAEDYRFKLPDPPLLEGVKTKEKSLLKMRKVGFQYPTQLVQQLYDITLQVSLSSRVAVLGPNGSGKSTLVKLLIGDMEPNKGGETWKHPNLVIGYVAQHAFHHIDHHLDKTPLEYMLWRYQTGEDLEEMMKASRQISEEEMQKMKDGSIVVVEGQKRIIEEIVGRKKLKQSYEYEVSFKALSSSENIWLPRDDLLKRGYEKKVLEVDTREAQRLGLLRPLVRREIEKHFADFGLEPEFVSHNTMRGLSGGQKVKIVLGAATWRRPHIICLDEPTNYLDRESLAALIDALKVFEGGVLIITHNRDFSESLCKEVWAMRDGRLEASGHNWVEGQGSGPRIDKNDGEDDAMYDAMGNKVDNKKQKKLTSSEARKLKKERMARKKRGEEVTDDEL</sequence>
<evidence type="ECO:0000256" key="20">
    <source>
        <dbReference type="ARBA" id="ARBA00050045"/>
    </source>
</evidence>
<keyword evidence="16" id="KW-0406">Ion transport</keyword>
<dbReference type="PANTHER" id="PTHR11629:SF63">
    <property type="entry name" value="V-TYPE PROTON ATPASE SUBUNIT A"/>
    <property type="match status" value="1"/>
</dbReference>
<protein>
    <recommendedName>
        <fullName evidence="19">Elongation factor 3</fullName>
    </recommendedName>
    <alternativeName>
        <fullName evidence="20">Eukaryotic elongation factor 3</fullName>
    </alternativeName>
</protein>
<dbReference type="GO" id="GO:0003746">
    <property type="term" value="F:translation elongation factor activity"/>
    <property type="evidence" value="ECO:0007669"/>
    <property type="project" value="UniProtKB-KW"/>
</dbReference>
<accession>A0A8H5HPD1</accession>
<proteinExistence type="inferred from homology"/>
<organism evidence="25 26">
    <name type="scientific">Tricholomella constricta</name>
    <dbReference type="NCBI Taxonomy" id="117010"/>
    <lineage>
        <taxon>Eukaryota</taxon>
        <taxon>Fungi</taxon>
        <taxon>Dikarya</taxon>
        <taxon>Basidiomycota</taxon>
        <taxon>Agaricomycotina</taxon>
        <taxon>Agaricomycetes</taxon>
        <taxon>Agaricomycetidae</taxon>
        <taxon>Agaricales</taxon>
        <taxon>Tricholomatineae</taxon>
        <taxon>Lyophyllaceae</taxon>
        <taxon>Tricholomella</taxon>
    </lineage>
</organism>
<dbReference type="OrthoDB" id="2110130at2759"/>
<dbReference type="SUPFAM" id="SSF52540">
    <property type="entry name" value="P-loop containing nucleoside triphosphate hydrolases"/>
    <property type="match status" value="2"/>
</dbReference>
<evidence type="ECO:0000256" key="21">
    <source>
        <dbReference type="PROSITE-ProRule" id="PRU00103"/>
    </source>
</evidence>
<keyword evidence="11" id="KW-0648">Protein biosynthesis</keyword>
<evidence type="ECO:0000256" key="5">
    <source>
        <dbReference type="ARBA" id="ARBA00011054"/>
    </source>
</evidence>
<dbReference type="Pfam" id="PF00005">
    <property type="entry name" value="ABC_tran"/>
    <property type="match status" value="2"/>
</dbReference>
<name>A0A8H5HPD1_9AGAR</name>
<dbReference type="Proteomes" id="UP000565441">
    <property type="component" value="Unassembled WGS sequence"/>
</dbReference>
<evidence type="ECO:0000256" key="3">
    <source>
        <dbReference type="ARBA" id="ARBA00004815"/>
    </source>
</evidence>
<dbReference type="GO" id="GO:0000329">
    <property type="term" value="C:fungal-type vacuole membrane"/>
    <property type="evidence" value="ECO:0007669"/>
    <property type="project" value="TreeGrafter"/>
</dbReference>
<dbReference type="GO" id="GO:0051117">
    <property type="term" value="F:ATPase binding"/>
    <property type="evidence" value="ECO:0007669"/>
    <property type="project" value="TreeGrafter"/>
</dbReference>
<dbReference type="SMART" id="SM01349">
    <property type="entry name" value="TOG"/>
    <property type="match status" value="1"/>
</dbReference>
<comment type="caution">
    <text evidence="25">The sequence shown here is derived from an EMBL/GenBank/DDBJ whole genome shotgun (WGS) entry which is preliminary data.</text>
</comment>
<feature type="region of interest" description="Disordered" evidence="22">
    <location>
        <begin position="1886"/>
        <end position="1952"/>
    </location>
</feature>
<keyword evidence="13" id="KW-0067">ATP-binding</keyword>
<keyword evidence="6" id="KW-0813">Transport</keyword>
<comment type="pathway">
    <text evidence="3">Protein biosynthesis; polypeptide chain elongation.</text>
</comment>
<dbReference type="InterPro" id="IPR047038">
    <property type="entry name" value="eEF3_chromodomain-like_sf"/>
</dbReference>
<dbReference type="InterPro" id="IPR003593">
    <property type="entry name" value="AAA+_ATPase"/>
</dbReference>
<dbReference type="Pfam" id="PF24984">
    <property type="entry name" value="HEAT_EF3_GNC1"/>
    <property type="match status" value="1"/>
</dbReference>
<evidence type="ECO:0000256" key="22">
    <source>
        <dbReference type="SAM" id="MobiDB-lite"/>
    </source>
</evidence>
<evidence type="ECO:0000259" key="24">
    <source>
        <dbReference type="PROSITE" id="PS50893"/>
    </source>
</evidence>
<dbReference type="FunFam" id="1.25.10.10:FF:000076">
    <property type="entry name" value="Elongation factor 3"/>
    <property type="match status" value="1"/>
</dbReference>
<evidence type="ECO:0000256" key="17">
    <source>
        <dbReference type="ARBA" id="ARBA00023136"/>
    </source>
</evidence>
<dbReference type="InterPro" id="IPR002490">
    <property type="entry name" value="V-ATPase_116kDa_su"/>
</dbReference>
<feature type="domain" description="ABC transporter" evidence="24">
    <location>
        <begin position="1587"/>
        <end position="1904"/>
    </location>
</feature>
<feature type="domain" description="ABC transporter" evidence="24">
    <location>
        <begin position="1342"/>
        <end position="1559"/>
    </location>
</feature>
<evidence type="ECO:0000256" key="4">
    <source>
        <dbReference type="ARBA" id="ARBA00009904"/>
    </source>
</evidence>
<dbReference type="PROSITE" id="PS50077">
    <property type="entry name" value="HEAT_REPEAT"/>
    <property type="match status" value="1"/>
</dbReference>
<dbReference type="UniPathway" id="UPA00345"/>
<evidence type="ECO:0000256" key="12">
    <source>
        <dbReference type="ARBA" id="ARBA00022801"/>
    </source>
</evidence>
<keyword evidence="7" id="KW-0963">Cytoplasm</keyword>
<dbReference type="FunFam" id="3.40.50.300:FF:000193">
    <property type="entry name" value="Probable Elongation factor 3"/>
    <property type="match status" value="1"/>
</dbReference>
<feature type="transmembrane region" description="Helical" evidence="23">
    <location>
        <begin position="544"/>
        <end position="561"/>
    </location>
</feature>
<dbReference type="InterPro" id="IPR003439">
    <property type="entry name" value="ABC_transporter-like_ATP-bd"/>
</dbReference>
<keyword evidence="9" id="KW-0677">Repeat</keyword>
<dbReference type="GO" id="GO:0046961">
    <property type="term" value="F:proton-transporting ATPase activity, rotational mechanism"/>
    <property type="evidence" value="ECO:0007669"/>
    <property type="project" value="InterPro"/>
</dbReference>
<evidence type="ECO:0000256" key="10">
    <source>
        <dbReference type="ARBA" id="ARBA00022741"/>
    </source>
</evidence>
<feature type="transmembrane region" description="Helical" evidence="23">
    <location>
        <begin position="638"/>
        <end position="657"/>
    </location>
</feature>
<dbReference type="Pfam" id="PF24987">
    <property type="entry name" value="HEAT_EF3_N"/>
    <property type="match status" value="1"/>
</dbReference>
<dbReference type="PROSITE" id="PS50893">
    <property type="entry name" value="ABC_TRANSPORTER_2"/>
    <property type="match status" value="2"/>
</dbReference>
<dbReference type="InterPro" id="IPR015688">
    <property type="entry name" value="eEF3_ABC2_chromodomain-like"/>
</dbReference>
<dbReference type="InterPro" id="IPR016024">
    <property type="entry name" value="ARM-type_fold"/>
</dbReference>
<dbReference type="GO" id="GO:0033179">
    <property type="term" value="C:proton-transporting V-type ATPase, V0 domain"/>
    <property type="evidence" value="ECO:0007669"/>
    <property type="project" value="InterPro"/>
</dbReference>
<dbReference type="GO" id="GO:0016887">
    <property type="term" value="F:ATP hydrolysis activity"/>
    <property type="evidence" value="ECO:0007669"/>
    <property type="project" value="InterPro"/>
</dbReference>
<evidence type="ECO:0000256" key="11">
    <source>
        <dbReference type="ARBA" id="ARBA00022768"/>
    </source>
</evidence>
<comment type="catalytic activity">
    <reaction evidence="18">
        <text>ATP + H2O = ADP + phosphate + H(+)</text>
        <dbReference type="Rhea" id="RHEA:13065"/>
        <dbReference type="ChEBI" id="CHEBI:15377"/>
        <dbReference type="ChEBI" id="CHEBI:15378"/>
        <dbReference type="ChEBI" id="CHEBI:30616"/>
        <dbReference type="ChEBI" id="CHEBI:43474"/>
        <dbReference type="ChEBI" id="CHEBI:456216"/>
    </reaction>
</comment>
<feature type="repeat" description="HEAT" evidence="21">
    <location>
        <begin position="1085"/>
        <end position="1123"/>
    </location>
</feature>
<dbReference type="InterPro" id="IPR027417">
    <property type="entry name" value="P-loop_NTPase"/>
</dbReference>
<evidence type="ECO:0000256" key="16">
    <source>
        <dbReference type="ARBA" id="ARBA00023065"/>
    </source>
</evidence>
<dbReference type="GO" id="GO:0016471">
    <property type="term" value="C:vacuolar proton-transporting V-type ATPase complex"/>
    <property type="evidence" value="ECO:0007669"/>
    <property type="project" value="TreeGrafter"/>
</dbReference>
<dbReference type="FunFam" id="2.40.50.990:FF:000002">
    <property type="entry name" value="mRNA export factor elf1"/>
    <property type="match status" value="1"/>
</dbReference>
<evidence type="ECO:0000256" key="7">
    <source>
        <dbReference type="ARBA" id="ARBA00022490"/>
    </source>
</evidence>
<dbReference type="Gene3D" id="3.40.50.300">
    <property type="entry name" value="P-loop containing nucleotide triphosphate hydrolases"/>
    <property type="match status" value="2"/>
</dbReference>
<keyword evidence="26" id="KW-1185">Reference proteome</keyword>
<gene>
    <name evidence="25" type="ORF">D9615_001990</name>
</gene>
<evidence type="ECO:0000256" key="6">
    <source>
        <dbReference type="ARBA" id="ARBA00022448"/>
    </source>
</evidence>
<comment type="subcellular location">
    <subcellularLocation>
        <location evidence="2">Cytoplasm</location>
        <location evidence="2">Cytosol</location>
    </subcellularLocation>
    <subcellularLocation>
        <location evidence="1">Membrane</location>
        <topology evidence="1">Multi-pass membrane protein</topology>
    </subcellularLocation>
</comment>
<keyword evidence="8 23" id="KW-0812">Transmembrane</keyword>
<keyword evidence="11" id="KW-0251">Elongation factor</keyword>
<evidence type="ECO:0000256" key="19">
    <source>
        <dbReference type="ARBA" id="ARBA00050030"/>
    </source>
</evidence>
<dbReference type="InterPro" id="IPR011989">
    <property type="entry name" value="ARM-like"/>
</dbReference>